<keyword evidence="3" id="KW-1185">Reference proteome</keyword>
<name>A0A392T437_9FABA</name>
<dbReference type="Proteomes" id="UP000265520">
    <property type="component" value="Unassembled WGS sequence"/>
</dbReference>
<feature type="compositionally biased region" description="Acidic residues" evidence="1">
    <location>
        <begin position="15"/>
        <end position="30"/>
    </location>
</feature>
<protein>
    <submittedName>
        <fullName evidence="2">Uncharacterized protein</fullName>
    </submittedName>
</protein>
<dbReference type="AlphaFoldDB" id="A0A392T437"/>
<feature type="non-terminal residue" evidence="2">
    <location>
        <position position="1"/>
    </location>
</feature>
<evidence type="ECO:0000313" key="3">
    <source>
        <dbReference type="Proteomes" id="UP000265520"/>
    </source>
</evidence>
<organism evidence="2 3">
    <name type="scientific">Trifolium medium</name>
    <dbReference type="NCBI Taxonomy" id="97028"/>
    <lineage>
        <taxon>Eukaryota</taxon>
        <taxon>Viridiplantae</taxon>
        <taxon>Streptophyta</taxon>
        <taxon>Embryophyta</taxon>
        <taxon>Tracheophyta</taxon>
        <taxon>Spermatophyta</taxon>
        <taxon>Magnoliopsida</taxon>
        <taxon>eudicotyledons</taxon>
        <taxon>Gunneridae</taxon>
        <taxon>Pentapetalae</taxon>
        <taxon>rosids</taxon>
        <taxon>fabids</taxon>
        <taxon>Fabales</taxon>
        <taxon>Fabaceae</taxon>
        <taxon>Papilionoideae</taxon>
        <taxon>50 kb inversion clade</taxon>
        <taxon>NPAAA clade</taxon>
        <taxon>Hologalegina</taxon>
        <taxon>IRL clade</taxon>
        <taxon>Trifolieae</taxon>
        <taxon>Trifolium</taxon>
    </lineage>
</organism>
<proteinExistence type="predicted"/>
<dbReference type="EMBL" id="LXQA010493491">
    <property type="protein sequence ID" value="MCI55274.1"/>
    <property type="molecule type" value="Genomic_DNA"/>
</dbReference>
<evidence type="ECO:0000256" key="1">
    <source>
        <dbReference type="SAM" id="MobiDB-lite"/>
    </source>
</evidence>
<feature type="region of interest" description="Disordered" evidence="1">
    <location>
        <begin position="1"/>
        <end position="36"/>
    </location>
</feature>
<sequence>GIRAKFAFGPVKMEEGEDDEDEDEEDEEKEEINNNS</sequence>
<reference evidence="2 3" key="1">
    <citation type="journal article" date="2018" name="Front. Plant Sci.">
        <title>Red Clover (Trifolium pratense) and Zigzag Clover (T. medium) - A Picture of Genomic Similarities and Differences.</title>
        <authorList>
            <person name="Dluhosova J."/>
            <person name="Istvanek J."/>
            <person name="Nedelnik J."/>
            <person name="Repkova J."/>
        </authorList>
    </citation>
    <scope>NUCLEOTIDE SEQUENCE [LARGE SCALE GENOMIC DNA]</scope>
    <source>
        <strain evidence="3">cv. 10/8</strain>
        <tissue evidence="2">Leaf</tissue>
    </source>
</reference>
<evidence type="ECO:0000313" key="2">
    <source>
        <dbReference type="EMBL" id="MCI55274.1"/>
    </source>
</evidence>
<comment type="caution">
    <text evidence="2">The sequence shown here is derived from an EMBL/GenBank/DDBJ whole genome shotgun (WGS) entry which is preliminary data.</text>
</comment>
<accession>A0A392T437</accession>